<evidence type="ECO:0000256" key="3">
    <source>
        <dbReference type="ARBA" id="ARBA00022692"/>
    </source>
</evidence>
<feature type="transmembrane region" description="Helical" evidence="6">
    <location>
        <begin position="71"/>
        <end position="93"/>
    </location>
</feature>
<dbReference type="Pfam" id="PF01810">
    <property type="entry name" value="LysE"/>
    <property type="match status" value="1"/>
</dbReference>
<dbReference type="InterPro" id="IPR001123">
    <property type="entry name" value="LeuE-type"/>
</dbReference>
<dbReference type="PANTHER" id="PTHR30086">
    <property type="entry name" value="ARGININE EXPORTER PROTEIN ARGO"/>
    <property type="match status" value="1"/>
</dbReference>
<feature type="transmembrane region" description="Helical" evidence="6">
    <location>
        <begin position="41"/>
        <end position="65"/>
    </location>
</feature>
<comment type="subcellular location">
    <subcellularLocation>
        <location evidence="1">Cell membrane</location>
        <topology evidence="1">Multi-pass membrane protein</topology>
    </subcellularLocation>
</comment>
<reference evidence="7" key="1">
    <citation type="submission" date="2023-03" db="EMBL/GenBank/DDBJ databases">
        <title>Chitinimonas shenzhenensis gen. nov., sp. nov., a novel member of family Burkholderiaceae isolated from activated sludge collected in Shen Zhen, China.</title>
        <authorList>
            <person name="Wang X."/>
        </authorList>
    </citation>
    <scope>NUCLEOTIDE SEQUENCE</scope>
    <source>
        <strain evidence="7">DQS-5</strain>
    </source>
</reference>
<dbReference type="Proteomes" id="UP001172778">
    <property type="component" value="Unassembled WGS sequence"/>
</dbReference>
<evidence type="ECO:0000313" key="7">
    <source>
        <dbReference type="EMBL" id="MDK2124890.1"/>
    </source>
</evidence>
<accession>A0ABT7DXU5</accession>
<evidence type="ECO:0000256" key="6">
    <source>
        <dbReference type="SAM" id="Phobius"/>
    </source>
</evidence>
<evidence type="ECO:0000256" key="5">
    <source>
        <dbReference type="ARBA" id="ARBA00023136"/>
    </source>
</evidence>
<protein>
    <submittedName>
        <fullName evidence="7">LysE family translocator</fullName>
    </submittedName>
</protein>
<dbReference type="PANTHER" id="PTHR30086:SF20">
    <property type="entry name" value="ARGININE EXPORTER PROTEIN ARGO-RELATED"/>
    <property type="match status" value="1"/>
</dbReference>
<feature type="transmembrane region" description="Helical" evidence="6">
    <location>
        <begin position="113"/>
        <end position="136"/>
    </location>
</feature>
<dbReference type="PIRSF" id="PIRSF006324">
    <property type="entry name" value="LeuE"/>
    <property type="match status" value="1"/>
</dbReference>
<keyword evidence="4 6" id="KW-1133">Transmembrane helix</keyword>
<feature type="transmembrane region" description="Helical" evidence="6">
    <location>
        <begin position="148"/>
        <end position="171"/>
    </location>
</feature>
<evidence type="ECO:0000256" key="2">
    <source>
        <dbReference type="ARBA" id="ARBA00022475"/>
    </source>
</evidence>
<dbReference type="RefSeq" id="WP_284101202.1">
    <property type="nucleotide sequence ID" value="NZ_JARRAF010000013.1"/>
</dbReference>
<organism evidence="7 8">
    <name type="scientific">Parachitinimonas caeni</name>
    <dbReference type="NCBI Taxonomy" id="3031301"/>
    <lineage>
        <taxon>Bacteria</taxon>
        <taxon>Pseudomonadati</taxon>
        <taxon>Pseudomonadota</taxon>
        <taxon>Betaproteobacteria</taxon>
        <taxon>Neisseriales</taxon>
        <taxon>Chitinibacteraceae</taxon>
        <taxon>Parachitinimonas</taxon>
    </lineage>
</organism>
<keyword evidence="5 6" id="KW-0472">Membrane</keyword>
<keyword evidence="8" id="KW-1185">Reference proteome</keyword>
<name>A0ABT7DXU5_9NEIS</name>
<evidence type="ECO:0000256" key="4">
    <source>
        <dbReference type="ARBA" id="ARBA00022989"/>
    </source>
</evidence>
<evidence type="ECO:0000313" key="8">
    <source>
        <dbReference type="Proteomes" id="UP001172778"/>
    </source>
</evidence>
<comment type="caution">
    <text evidence="7">The sequence shown here is derived from an EMBL/GenBank/DDBJ whole genome shotgun (WGS) entry which is preliminary data.</text>
</comment>
<keyword evidence="2" id="KW-1003">Cell membrane</keyword>
<proteinExistence type="predicted"/>
<dbReference type="EMBL" id="JARRAF010000013">
    <property type="protein sequence ID" value="MDK2124890.1"/>
    <property type="molecule type" value="Genomic_DNA"/>
</dbReference>
<gene>
    <name evidence="7" type="ORF">PZA18_12620</name>
</gene>
<sequence>MLAGIDNLGTFVAAGLVLNLLPGPDNFYIVGRGLAQGRKAAVLSAVGIALGSLSHTVLAALGLSAVLAQSALAFTIVKWVGALYLVWLGWGLLRQTAAQPDFSVDPAVSGRRILWQGWLTNLLNPKVALFFLAFLPQFIDAKVANGPLPFLLLGTLFTVNGLIWCLMLAFFSAEMGRYLRRSQTLARWLNRLTGWMFIGLAVNLLRTNLKHSAG</sequence>
<evidence type="ECO:0000256" key="1">
    <source>
        <dbReference type="ARBA" id="ARBA00004651"/>
    </source>
</evidence>
<keyword evidence="3 6" id="KW-0812">Transmembrane</keyword>